<dbReference type="Pfam" id="PF18160">
    <property type="entry name" value="SLATT_5"/>
    <property type="match status" value="1"/>
</dbReference>
<feature type="transmembrane region" description="Helical" evidence="1">
    <location>
        <begin position="64"/>
        <end position="86"/>
    </location>
</feature>
<organism evidence="3 4">
    <name type="scientific">Pseudidiomarina marina</name>
    <dbReference type="NCBI Taxonomy" id="502366"/>
    <lineage>
        <taxon>Bacteria</taxon>
        <taxon>Pseudomonadati</taxon>
        <taxon>Pseudomonadota</taxon>
        <taxon>Gammaproteobacteria</taxon>
        <taxon>Alteromonadales</taxon>
        <taxon>Idiomarinaceae</taxon>
        <taxon>Pseudidiomarina</taxon>
    </lineage>
</organism>
<feature type="transmembrane region" description="Helical" evidence="1">
    <location>
        <begin position="174"/>
        <end position="192"/>
    </location>
</feature>
<protein>
    <recommendedName>
        <fullName evidence="2">SMODS and SLOG-associating 2TM effector domain-containing protein</fullName>
    </recommendedName>
</protein>
<keyword evidence="1" id="KW-1133">Transmembrane helix</keyword>
<dbReference type="AlphaFoldDB" id="A0A432YE69"/>
<name>A0A432YE69_9GAMM</name>
<keyword evidence="4" id="KW-1185">Reference proteome</keyword>
<accession>A0A432YE69</accession>
<keyword evidence="1" id="KW-0472">Membrane</keyword>
<comment type="caution">
    <text evidence="3">The sequence shown here is derived from an EMBL/GenBank/DDBJ whole genome shotgun (WGS) entry which is preliminary data.</text>
</comment>
<evidence type="ECO:0000256" key="1">
    <source>
        <dbReference type="SAM" id="Phobius"/>
    </source>
</evidence>
<dbReference type="EMBL" id="PIPZ01000003">
    <property type="protein sequence ID" value="RUO59212.1"/>
    <property type="molecule type" value="Genomic_DNA"/>
</dbReference>
<feature type="transmembrane region" description="Helical" evidence="1">
    <location>
        <begin position="34"/>
        <end position="52"/>
    </location>
</feature>
<evidence type="ECO:0000313" key="3">
    <source>
        <dbReference type="EMBL" id="RUO59212.1"/>
    </source>
</evidence>
<sequence>MQKKKPFEELHDRIQKTANNRFNAHNRLKLHHSLSLWTITLLSIGLILVPLLETFDLDSGLRSGYSAFVQTFFAIVILVISIILNMTNFSVRAERFHQCGLILNALARRVHQKIDENAGGIEYEKYVQDYDNALQRFDNHSRIDYLYTKSHMTNYYKNPWWFYGYTRIRRFSEYVFYLLIIIFEGILIWPLVAL</sequence>
<keyword evidence="1" id="KW-0812">Transmembrane</keyword>
<proteinExistence type="predicted"/>
<reference evidence="4" key="1">
    <citation type="journal article" date="2018" name="Front. Microbiol.">
        <title>Genome-Based Analysis Reveals the Taxonomy and Diversity of the Family Idiomarinaceae.</title>
        <authorList>
            <person name="Liu Y."/>
            <person name="Lai Q."/>
            <person name="Shao Z."/>
        </authorList>
    </citation>
    <scope>NUCLEOTIDE SEQUENCE [LARGE SCALE GENOMIC DNA]</scope>
    <source>
        <strain evidence="4">PIM1</strain>
    </source>
</reference>
<evidence type="ECO:0000313" key="4">
    <source>
        <dbReference type="Proteomes" id="UP000288127"/>
    </source>
</evidence>
<dbReference type="Proteomes" id="UP000288127">
    <property type="component" value="Unassembled WGS sequence"/>
</dbReference>
<evidence type="ECO:0000259" key="2">
    <source>
        <dbReference type="Pfam" id="PF18160"/>
    </source>
</evidence>
<dbReference type="InterPro" id="IPR041115">
    <property type="entry name" value="SLATT_5"/>
</dbReference>
<dbReference type="NCBIfam" id="NF033631">
    <property type="entry name" value="SLATT_5"/>
    <property type="match status" value="1"/>
</dbReference>
<dbReference type="RefSeq" id="WP_157980826.1">
    <property type="nucleotide sequence ID" value="NZ_PIPZ01000003.1"/>
</dbReference>
<dbReference type="OrthoDB" id="6401357at2"/>
<gene>
    <name evidence="3" type="ORF">CWI76_09265</name>
</gene>
<feature type="domain" description="SMODS and SLOG-associating 2TM effector" evidence="2">
    <location>
        <begin position="4"/>
        <end position="189"/>
    </location>
</feature>